<sequence precursor="true">MRRTPWLVILLLLALGAYLAPERASSPFTTNIRLTPNPQVVGAEELPTDTRALFQKSRPATVRVTTLTDAGAIGIGTGFFVNDAGLLLTAYHVVDGGRLFTVTTFSGQKFSADLIGFDNAADVALLKIRTRGKVPYLNVTTRAPRVGEQVLAIGNSREQFLQPRRGRLLSLNADAGEADFPDGTLEMSAPLAPGDSGGPIIDGNGEAIGVVSYIRVNSQDETLASYAVPVTQNGALYRSLRSGEKKDVPAIGIAFDRTHDGVTDPPGAVISLVPRGGPAARAGLRAPKLDADGNVVRFGDIITAVDGTRTRSANDVIFEIRRRHIGETVTLTVQRGDQSLRVPLKLVAKGSIAYEE</sequence>
<keyword evidence="6" id="KW-1185">Reference proteome</keyword>
<dbReference type="STRING" id="709986.Deima_3063"/>
<dbReference type="Pfam" id="PF13365">
    <property type="entry name" value="Trypsin_2"/>
    <property type="match status" value="1"/>
</dbReference>
<evidence type="ECO:0000256" key="1">
    <source>
        <dbReference type="ARBA" id="ARBA00010541"/>
    </source>
</evidence>
<dbReference type="RefSeq" id="WP_013558195.1">
    <property type="nucleotide sequence ID" value="NC_014958.1"/>
</dbReference>
<evidence type="ECO:0000256" key="2">
    <source>
        <dbReference type="ARBA" id="ARBA00022670"/>
    </source>
</evidence>
<name>E8UC31_DEIML</name>
<dbReference type="HOGENOM" id="CLU_020120_2_0_0"/>
<feature type="domain" description="PDZ" evidence="4">
    <location>
        <begin position="237"/>
        <end position="337"/>
    </location>
</feature>
<dbReference type="InterPro" id="IPR051201">
    <property type="entry name" value="Chloro_Bact_Ser_Proteases"/>
</dbReference>
<dbReference type="PROSITE" id="PS50106">
    <property type="entry name" value="PDZ"/>
    <property type="match status" value="1"/>
</dbReference>
<dbReference type="GO" id="GO:0006508">
    <property type="term" value="P:proteolysis"/>
    <property type="evidence" value="ECO:0007669"/>
    <property type="project" value="UniProtKB-KW"/>
</dbReference>
<dbReference type="EMBL" id="CP002454">
    <property type="protein sequence ID" value="ADV68692.1"/>
    <property type="molecule type" value="Genomic_DNA"/>
</dbReference>
<keyword evidence="2" id="KW-0645">Protease</keyword>
<dbReference type="Gene3D" id="2.40.10.10">
    <property type="entry name" value="Trypsin-like serine proteases"/>
    <property type="match status" value="2"/>
</dbReference>
<gene>
    <name evidence="5" type="ordered locus">Deima_3063</name>
</gene>
<dbReference type="AlphaFoldDB" id="E8UC31"/>
<dbReference type="PANTHER" id="PTHR43343:SF3">
    <property type="entry name" value="PROTEASE DO-LIKE 8, CHLOROPLASTIC"/>
    <property type="match status" value="1"/>
</dbReference>
<dbReference type="Proteomes" id="UP000008635">
    <property type="component" value="Chromosome"/>
</dbReference>
<dbReference type="Gene3D" id="2.30.42.10">
    <property type="match status" value="1"/>
</dbReference>
<organism evidence="5 6">
    <name type="scientific">Deinococcus maricopensis (strain DSM 21211 / LMG 22137 / NRRL B-23946 / LB-34)</name>
    <dbReference type="NCBI Taxonomy" id="709986"/>
    <lineage>
        <taxon>Bacteria</taxon>
        <taxon>Thermotogati</taxon>
        <taxon>Deinococcota</taxon>
        <taxon>Deinococci</taxon>
        <taxon>Deinococcales</taxon>
        <taxon>Deinococcaceae</taxon>
        <taxon>Deinococcus</taxon>
    </lineage>
</organism>
<dbReference type="GO" id="GO:0004252">
    <property type="term" value="F:serine-type endopeptidase activity"/>
    <property type="evidence" value="ECO:0007669"/>
    <property type="project" value="InterPro"/>
</dbReference>
<dbReference type="InterPro" id="IPR001940">
    <property type="entry name" value="Peptidase_S1C"/>
</dbReference>
<dbReference type="OrthoDB" id="73775at2"/>
<reference evidence="5 6" key="1">
    <citation type="journal article" date="2011" name="Stand. Genomic Sci.">
        <title>Complete genome sequence of Deinococcus maricopensis type strain (LB-34).</title>
        <authorList>
            <person name="Pukall R."/>
            <person name="Zeytun A."/>
            <person name="Lucas S."/>
            <person name="Lapidus A."/>
            <person name="Hammon N."/>
            <person name="Deshpande S."/>
            <person name="Nolan M."/>
            <person name="Cheng J.F."/>
            <person name="Pitluck S."/>
            <person name="Liolios K."/>
            <person name="Pagani I."/>
            <person name="Mikhailova N."/>
            <person name="Ivanova N."/>
            <person name="Mavromatis K."/>
            <person name="Pati A."/>
            <person name="Tapia R."/>
            <person name="Han C."/>
            <person name="Goodwin L."/>
            <person name="Chen A."/>
            <person name="Palaniappan K."/>
            <person name="Land M."/>
            <person name="Hauser L."/>
            <person name="Chang Y.J."/>
            <person name="Jeffries C.D."/>
            <person name="Brambilla E.M."/>
            <person name="Rohde M."/>
            <person name="Goker M."/>
            <person name="Detter J.C."/>
            <person name="Woyke T."/>
            <person name="Bristow J."/>
            <person name="Eisen J.A."/>
            <person name="Markowitz V."/>
            <person name="Hugenholtz P."/>
            <person name="Kyrpides N.C."/>
            <person name="Klenk H.P."/>
        </authorList>
    </citation>
    <scope>NUCLEOTIDE SEQUENCE [LARGE SCALE GENOMIC DNA]</scope>
    <source>
        <strain evidence="6">DSM 21211 / LMG 22137 / NRRL B-23946 / LB-34</strain>
    </source>
</reference>
<evidence type="ECO:0000259" key="4">
    <source>
        <dbReference type="PROSITE" id="PS50106"/>
    </source>
</evidence>
<evidence type="ECO:0000256" key="3">
    <source>
        <dbReference type="ARBA" id="ARBA00022801"/>
    </source>
</evidence>
<dbReference type="SUPFAM" id="SSF50494">
    <property type="entry name" value="Trypsin-like serine proteases"/>
    <property type="match status" value="1"/>
</dbReference>
<reference evidence="6" key="2">
    <citation type="submission" date="2011-01" db="EMBL/GenBank/DDBJ databases">
        <title>The complete genome of Deinococcus maricopensis DSM 21211.</title>
        <authorList>
            <consortium name="US DOE Joint Genome Institute (JGI-PGF)"/>
            <person name="Lucas S."/>
            <person name="Copeland A."/>
            <person name="Lapidus A."/>
            <person name="Goodwin L."/>
            <person name="Pitluck S."/>
            <person name="Kyrpides N."/>
            <person name="Mavromatis K."/>
            <person name="Pagani I."/>
            <person name="Ivanova N."/>
            <person name="Ovchinnikova G."/>
            <person name="Zeytun A."/>
            <person name="Detter J.C."/>
            <person name="Han C."/>
            <person name="Land M."/>
            <person name="Hauser L."/>
            <person name="Markowitz V."/>
            <person name="Cheng J.-F."/>
            <person name="Hugenholtz P."/>
            <person name="Woyke T."/>
            <person name="Wu D."/>
            <person name="Pukall R."/>
            <person name="Gehrich-Schroeter G."/>
            <person name="Brambilla E."/>
            <person name="Klenk H.-P."/>
            <person name="Eisen J.A."/>
        </authorList>
    </citation>
    <scope>NUCLEOTIDE SEQUENCE [LARGE SCALE GENOMIC DNA]</scope>
    <source>
        <strain evidence="6">DSM 21211 / LMG 22137 / NRRL B-23946 / LB-34</strain>
    </source>
</reference>
<dbReference type="SUPFAM" id="SSF50156">
    <property type="entry name" value="PDZ domain-like"/>
    <property type="match status" value="1"/>
</dbReference>
<dbReference type="InterPro" id="IPR036034">
    <property type="entry name" value="PDZ_sf"/>
</dbReference>
<dbReference type="PRINTS" id="PR00834">
    <property type="entry name" value="PROTEASES2C"/>
</dbReference>
<evidence type="ECO:0000313" key="6">
    <source>
        <dbReference type="Proteomes" id="UP000008635"/>
    </source>
</evidence>
<comment type="similarity">
    <text evidence="1">Belongs to the peptidase S1C family.</text>
</comment>
<dbReference type="SMART" id="SM00228">
    <property type="entry name" value="PDZ"/>
    <property type="match status" value="1"/>
</dbReference>
<keyword evidence="3" id="KW-0378">Hydrolase</keyword>
<protein>
    <submittedName>
        <fullName evidence="5">Peptidase S1 and S6 chymotrypsin/Hap</fullName>
    </submittedName>
</protein>
<evidence type="ECO:0000313" key="5">
    <source>
        <dbReference type="EMBL" id="ADV68692.1"/>
    </source>
</evidence>
<dbReference type="InterPro" id="IPR009003">
    <property type="entry name" value="Peptidase_S1_PA"/>
</dbReference>
<dbReference type="KEGG" id="dmr:Deima_3063"/>
<proteinExistence type="inferred from homology"/>
<dbReference type="eggNOG" id="COG0265">
    <property type="taxonomic scope" value="Bacteria"/>
</dbReference>
<dbReference type="InterPro" id="IPR001478">
    <property type="entry name" value="PDZ"/>
</dbReference>
<dbReference type="InterPro" id="IPR043504">
    <property type="entry name" value="Peptidase_S1_PA_chymotrypsin"/>
</dbReference>
<accession>E8UC31</accession>
<dbReference type="PANTHER" id="PTHR43343">
    <property type="entry name" value="PEPTIDASE S12"/>
    <property type="match status" value="1"/>
</dbReference>
<dbReference type="Pfam" id="PF13180">
    <property type="entry name" value="PDZ_2"/>
    <property type="match status" value="1"/>
</dbReference>